<reference evidence="5 6" key="1">
    <citation type="submission" date="2019-08" db="EMBL/GenBank/DDBJ databases">
        <authorList>
            <person name="Guy L."/>
        </authorList>
    </citation>
    <scope>NUCLEOTIDE SEQUENCE [LARGE SCALE GENOMIC DNA]</scope>
    <source>
        <strain evidence="5 6">SGT-108</strain>
    </source>
</reference>
<keyword evidence="6" id="KW-1185">Reference proteome</keyword>
<protein>
    <submittedName>
        <fullName evidence="5">Glucose--fructose oxidoreductase</fullName>
    </submittedName>
</protein>
<dbReference type="SUPFAM" id="SSF51735">
    <property type="entry name" value="NAD(P)-binding Rossmann-fold domains"/>
    <property type="match status" value="1"/>
</dbReference>
<dbReference type="InterPro" id="IPR055170">
    <property type="entry name" value="GFO_IDH_MocA-like_dom"/>
</dbReference>
<evidence type="ECO:0000256" key="2">
    <source>
        <dbReference type="ARBA" id="ARBA00023002"/>
    </source>
</evidence>
<evidence type="ECO:0000256" key="1">
    <source>
        <dbReference type="ARBA" id="ARBA00010928"/>
    </source>
</evidence>
<dbReference type="AlphaFoldDB" id="A0A5E4PKV4"/>
<feature type="domain" description="Gfo/Idh/MocA-like oxidoreductase N-terminal" evidence="3">
    <location>
        <begin position="7"/>
        <end position="123"/>
    </location>
</feature>
<dbReference type="PANTHER" id="PTHR22604">
    <property type="entry name" value="OXIDOREDUCTASES"/>
    <property type="match status" value="1"/>
</dbReference>
<gene>
    <name evidence="5" type="primary">gfo</name>
    <name evidence="5" type="ORF">AQUSIP_23640</name>
</gene>
<dbReference type="InterPro" id="IPR050984">
    <property type="entry name" value="Gfo/Idh/MocA_domain"/>
</dbReference>
<dbReference type="Proteomes" id="UP000324194">
    <property type="component" value="Chromosome 2"/>
</dbReference>
<dbReference type="InterPro" id="IPR000683">
    <property type="entry name" value="Gfo/Idh/MocA-like_OxRdtase_N"/>
</dbReference>
<dbReference type="PANTHER" id="PTHR22604:SF105">
    <property type="entry name" value="TRANS-1,2-DIHYDROBENZENE-1,2-DIOL DEHYDROGENASE"/>
    <property type="match status" value="1"/>
</dbReference>
<dbReference type="GO" id="GO:0016491">
    <property type="term" value="F:oxidoreductase activity"/>
    <property type="evidence" value="ECO:0007669"/>
    <property type="project" value="UniProtKB-KW"/>
</dbReference>
<comment type="similarity">
    <text evidence="1">Belongs to the Gfo/Idh/MocA family.</text>
</comment>
<evidence type="ECO:0000313" key="6">
    <source>
        <dbReference type="Proteomes" id="UP000324194"/>
    </source>
</evidence>
<evidence type="ECO:0000313" key="5">
    <source>
        <dbReference type="EMBL" id="VVC77037.1"/>
    </source>
</evidence>
<dbReference type="InterPro" id="IPR036291">
    <property type="entry name" value="NAD(P)-bd_dom_sf"/>
</dbReference>
<dbReference type="SUPFAM" id="SSF55347">
    <property type="entry name" value="Glyceraldehyde-3-phosphate dehydrogenase-like, C-terminal domain"/>
    <property type="match status" value="1"/>
</dbReference>
<proteinExistence type="inferred from homology"/>
<evidence type="ECO:0000259" key="3">
    <source>
        <dbReference type="Pfam" id="PF01408"/>
    </source>
</evidence>
<sequence length="344" mass="38144">MARVPVKWGILGTSMISATMAKAIRESSISELYAVGSRSLKTAMDFAHTHNIPRHYSCHQDVLDDPEVDVVYIGLPNHLHKEWIVRCAASGKHILCEKPFVTRIDDARTALAAVQTHGVFCMEALMYRCHPLINKLKEVVSSHVLGKITLFNAVYMADIVDLANPVEGGAILNLGCYPVSLIRLLAGSAQGKSMAEPLEITSLGRVSTTRNDNQGSLLMKFENDMLAMVTAADDISMCARFEIIGTKGSLRLISNPWLPDRTENSFIIHHYQNGETVKINVTAERSLYTYQIDAVSRHVLDGADQCMSMSRQDTLGNMMVLDTWRQQIARGTQPADNQIMERIA</sequence>
<dbReference type="Gene3D" id="3.40.50.720">
    <property type="entry name" value="NAD(P)-binding Rossmann-like Domain"/>
    <property type="match status" value="1"/>
</dbReference>
<dbReference type="EMBL" id="LR699120">
    <property type="protein sequence ID" value="VVC77037.1"/>
    <property type="molecule type" value="Genomic_DNA"/>
</dbReference>
<dbReference type="GO" id="GO:0000166">
    <property type="term" value="F:nucleotide binding"/>
    <property type="evidence" value="ECO:0007669"/>
    <property type="project" value="InterPro"/>
</dbReference>
<dbReference type="Pfam" id="PF22725">
    <property type="entry name" value="GFO_IDH_MocA_C3"/>
    <property type="match status" value="1"/>
</dbReference>
<accession>A0A5E4PKV4</accession>
<dbReference type="RefSeq" id="WP_148340440.1">
    <property type="nucleotide sequence ID" value="NZ_LR699120.1"/>
</dbReference>
<evidence type="ECO:0000259" key="4">
    <source>
        <dbReference type="Pfam" id="PF22725"/>
    </source>
</evidence>
<dbReference type="OrthoDB" id="9781031at2"/>
<dbReference type="KEGG" id="asip:AQUSIP_23640"/>
<organism evidence="5 6">
    <name type="scientific">Aquicella siphonis</name>
    <dbReference type="NCBI Taxonomy" id="254247"/>
    <lineage>
        <taxon>Bacteria</taxon>
        <taxon>Pseudomonadati</taxon>
        <taxon>Pseudomonadota</taxon>
        <taxon>Gammaproteobacteria</taxon>
        <taxon>Legionellales</taxon>
        <taxon>Coxiellaceae</taxon>
        <taxon>Aquicella</taxon>
    </lineage>
</organism>
<dbReference type="Gene3D" id="3.30.360.10">
    <property type="entry name" value="Dihydrodipicolinate Reductase, domain 2"/>
    <property type="match status" value="1"/>
</dbReference>
<dbReference type="Pfam" id="PF01408">
    <property type="entry name" value="GFO_IDH_MocA"/>
    <property type="match status" value="1"/>
</dbReference>
<feature type="domain" description="GFO/IDH/MocA-like oxidoreductase" evidence="4">
    <location>
        <begin position="134"/>
        <end position="251"/>
    </location>
</feature>
<name>A0A5E4PKV4_9COXI</name>
<keyword evidence="2" id="KW-0560">Oxidoreductase</keyword>